<dbReference type="OrthoDB" id="389599at2"/>
<proteinExistence type="predicted"/>
<sequence length="89" mass="10378">MIQNLLLFSETNLTNQVLEYSYIVFGVFGAMLMLFVGLHIWWNCKQKKKLEYVGHESIFCFLKINVFAIFATIWARGLFSAIIALIKMH</sequence>
<dbReference type="EMBL" id="CP006720">
    <property type="protein sequence ID" value="AHI58449.1"/>
    <property type="molecule type" value="Genomic_DNA"/>
</dbReference>
<evidence type="ECO:0000256" key="1">
    <source>
        <dbReference type="SAM" id="Phobius"/>
    </source>
</evidence>
<dbReference type="KEGG" id="smir:SMM_0954"/>
<dbReference type="HOGENOM" id="CLU_2496360_0_0_14"/>
<organism evidence="2 3">
    <name type="scientific">Spiroplasma mirum ATCC 29335</name>
    <dbReference type="NCBI Taxonomy" id="838561"/>
    <lineage>
        <taxon>Bacteria</taxon>
        <taxon>Bacillati</taxon>
        <taxon>Mycoplasmatota</taxon>
        <taxon>Mollicutes</taxon>
        <taxon>Entomoplasmatales</taxon>
        <taxon>Spiroplasmataceae</taxon>
        <taxon>Spiroplasma</taxon>
    </lineage>
</organism>
<evidence type="ECO:0000313" key="3">
    <source>
        <dbReference type="Proteomes" id="UP000019260"/>
    </source>
</evidence>
<feature type="transmembrane region" description="Helical" evidence="1">
    <location>
        <begin position="20"/>
        <end position="43"/>
    </location>
</feature>
<feature type="transmembrane region" description="Helical" evidence="1">
    <location>
        <begin position="64"/>
        <end position="86"/>
    </location>
</feature>
<dbReference type="AlphaFoldDB" id="W0GRR8"/>
<dbReference type="STRING" id="838561.P344_05705"/>
<protein>
    <submittedName>
        <fullName evidence="2">Uncharacterized protein</fullName>
    </submittedName>
</protein>
<dbReference type="KEGG" id="smia:P344_05705"/>
<name>W0GRR8_9MOLU</name>
<evidence type="ECO:0000313" key="2">
    <source>
        <dbReference type="EMBL" id="AHI58449.1"/>
    </source>
</evidence>
<keyword evidence="3" id="KW-1185">Reference proteome</keyword>
<dbReference type="RefSeq" id="WP_025317692.1">
    <property type="nucleotide sequence ID" value="NZ_CP002082.1"/>
</dbReference>
<keyword evidence="1" id="KW-0472">Membrane</keyword>
<keyword evidence="1" id="KW-0812">Transmembrane</keyword>
<accession>W0GRR8</accession>
<reference evidence="2 3" key="1">
    <citation type="submission" date="2013-09" db="EMBL/GenBank/DDBJ databases">
        <title>Complete genome sequence of Spiroplasma mirum suckling mouse cataract agent.</title>
        <authorList>
            <person name="Landry C.A."/>
            <person name="Bastian F.O."/>
            <person name="Thune R.L."/>
        </authorList>
    </citation>
    <scope>NUCLEOTIDE SEQUENCE [LARGE SCALE GENOMIC DNA]</scope>
    <source>
        <strain evidence="2 3">SMCA</strain>
    </source>
</reference>
<dbReference type="Proteomes" id="UP000019260">
    <property type="component" value="Chromosome"/>
</dbReference>
<gene>
    <name evidence="2" type="ORF">P344_05705</name>
</gene>
<keyword evidence="1" id="KW-1133">Transmembrane helix</keyword>
<dbReference type="PATRIC" id="fig|838561.3.peg.1089"/>